<sequence length="30" mass="3226">MGSGRSRARGCPRTSRLCANRARTCCCHAS</sequence>
<dbReference type="Proteomes" id="UP000018721">
    <property type="component" value="Unassembled WGS sequence"/>
</dbReference>
<evidence type="ECO:0000313" key="2">
    <source>
        <dbReference type="Proteomes" id="UP000018721"/>
    </source>
</evidence>
<comment type="caution">
    <text evidence="1">The sequence shown here is derived from an EMBL/GenBank/DDBJ whole genome shotgun (WGS) entry which is preliminary data.</text>
</comment>
<dbReference type="HOGENOM" id="CLU_3402587_0_0_1"/>
<keyword evidence="2" id="KW-1185">Reference proteome</keyword>
<reference evidence="1 2" key="1">
    <citation type="submission" date="2013-11" db="EMBL/GenBank/DDBJ databases">
        <title>The Genome Sequence of Phytophthora parasitica P1569.</title>
        <authorList>
            <consortium name="The Broad Institute Genomics Platform"/>
            <person name="Russ C."/>
            <person name="Tyler B."/>
            <person name="Panabieres F."/>
            <person name="Shan W."/>
            <person name="Tripathy S."/>
            <person name="Grunwald N."/>
            <person name="Machado M."/>
            <person name="Johnson C.S."/>
            <person name="Arredondo F."/>
            <person name="Hong C."/>
            <person name="Coffey M."/>
            <person name="Young S.K."/>
            <person name="Zeng Q."/>
            <person name="Gargeya S."/>
            <person name="Fitzgerald M."/>
            <person name="Abouelleil A."/>
            <person name="Alvarado L."/>
            <person name="Chapman S.B."/>
            <person name="Gainer-Dewar J."/>
            <person name="Goldberg J."/>
            <person name="Griggs A."/>
            <person name="Gujja S."/>
            <person name="Hansen M."/>
            <person name="Howarth C."/>
            <person name="Imamovic A."/>
            <person name="Ireland A."/>
            <person name="Larimer J."/>
            <person name="McCowan C."/>
            <person name="Murphy C."/>
            <person name="Pearson M."/>
            <person name="Poon T.W."/>
            <person name="Priest M."/>
            <person name="Roberts A."/>
            <person name="Saif S."/>
            <person name="Shea T."/>
            <person name="Sykes S."/>
            <person name="Wortman J."/>
            <person name="Nusbaum C."/>
            <person name="Birren B."/>
        </authorList>
    </citation>
    <scope>NUCLEOTIDE SEQUENCE [LARGE SCALE GENOMIC DNA]</scope>
    <source>
        <strain evidence="1 2">P1569</strain>
    </source>
</reference>
<proteinExistence type="predicted"/>
<evidence type="ECO:0000313" key="1">
    <source>
        <dbReference type="EMBL" id="ETI57144.1"/>
    </source>
</evidence>
<dbReference type="AlphaFoldDB" id="V9G0A2"/>
<organism evidence="1 2">
    <name type="scientific">Phytophthora nicotianae P1569</name>
    <dbReference type="NCBI Taxonomy" id="1317065"/>
    <lineage>
        <taxon>Eukaryota</taxon>
        <taxon>Sar</taxon>
        <taxon>Stramenopiles</taxon>
        <taxon>Oomycota</taxon>
        <taxon>Peronosporomycetes</taxon>
        <taxon>Peronosporales</taxon>
        <taxon>Peronosporaceae</taxon>
        <taxon>Phytophthora</taxon>
    </lineage>
</organism>
<dbReference type="EMBL" id="ANIZ01000082">
    <property type="protein sequence ID" value="ETI57144.1"/>
    <property type="molecule type" value="Genomic_DNA"/>
</dbReference>
<protein>
    <submittedName>
        <fullName evidence="1">Uncharacterized protein</fullName>
    </submittedName>
</protein>
<gene>
    <name evidence="1" type="ORF">F443_00500</name>
</gene>
<name>V9G0A2_PHYNI</name>
<accession>V9G0A2</accession>